<sequence length="157" mass="17178">SLIDVVARTVKPNNSDSPISWLQDAFNGTVLNVTFPGRKNLSIIHEVSINSLDLVFSTMDQYTPLASSSLLTASFSIPFGFQLYVQQISQEIELFDGQTKLATLSIPYTKASGDSKSGNLTSGFAPTQFKVIPGSEKIFDDFAKRLTMEESVTLIMT</sequence>
<feature type="non-terminal residue" evidence="1">
    <location>
        <position position="157"/>
    </location>
</feature>
<feature type="non-terminal residue" evidence="1">
    <location>
        <position position="1"/>
    </location>
</feature>
<comment type="caution">
    <text evidence="1">The sequence shown here is derived from an EMBL/GenBank/DDBJ whole genome shotgun (WGS) entry which is preliminary data.</text>
</comment>
<accession>A0ACA9T0T5</accession>
<dbReference type="EMBL" id="CAJVQC010177544">
    <property type="protein sequence ID" value="CAG8851681.1"/>
    <property type="molecule type" value="Genomic_DNA"/>
</dbReference>
<dbReference type="Proteomes" id="UP000789920">
    <property type="component" value="Unassembled WGS sequence"/>
</dbReference>
<protein>
    <submittedName>
        <fullName evidence="1">9685_t:CDS:1</fullName>
    </submittedName>
</protein>
<evidence type="ECO:0000313" key="2">
    <source>
        <dbReference type="Proteomes" id="UP000789920"/>
    </source>
</evidence>
<organism evidence="1 2">
    <name type="scientific">Racocetra persica</name>
    <dbReference type="NCBI Taxonomy" id="160502"/>
    <lineage>
        <taxon>Eukaryota</taxon>
        <taxon>Fungi</taxon>
        <taxon>Fungi incertae sedis</taxon>
        <taxon>Mucoromycota</taxon>
        <taxon>Glomeromycotina</taxon>
        <taxon>Glomeromycetes</taxon>
        <taxon>Diversisporales</taxon>
        <taxon>Gigasporaceae</taxon>
        <taxon>Racocetra</taxon>
    </lineage>
</organism>
<gene>
    <name evidence="1" type="ORF">RPERSI_LOCUS36683</name>
</gene>
<evidence type="ECO:0000313" key="1">
    <source>
        <dbReference type="EMBL" id="CAG8851681.1"/>
    </source>
</evidence>
<name>A0ACA9T0T5_9GLOM</name>
<reference evidence="1" key="1">
    <citation type="submission" date="2021-06" db="EMBL/GenBank/DDBJ databases">
        <authorList>
            <person name="Kallberg Y."/>
            <person name="Tangrot J."/>
            <person name="Rosling A."/>
        </authorList>
    </citation>
    <scope>NUCLEOTIDE SEQUENCE</scope>
    <source>
        <strain evidence="1">MA461A</strain>
    </source>
</reference>
<proteinExistence type="predicted"/>
<keyword evidence="2" id="KW-1185">Reference proteome</keyword>